<dbReference type="EMBL" id="BAAATE010000062">
    <property type="protein sequence ID" value="GAA2700716.1"/>
    <property type="molecule type" value="Genomic_DNA"/>
</dbReference>
<evidence type="ECO:0000313" key="2">
    <source>
        <dbReference type="Proteomes" id="UP001501666"/>
    </source>
</evidence>
<accession>A0ABP6FU62</accession>
<proteinExistence type="predicted"/>
<comment type="caution">
    <text evidence="1">The sequence shown here is derived from an EMBL/GenBank/DDBJ whole genome shotgun (WGS) entry which is preliminary data.</text>
</comment>
<dbReference type="Proteomes" id="UP001501666">
    <property type="component" value="Unassembled WGS sequence"/>
</dbReference>
<organism evidence="1 2">
    <name type="scientific">Nonomuraea recticatena</name>
    <dbReference type="NCBI Taxonomy" id="46178"/>
    <lineage>
        <taxon>Bacteria</taxon>
        <taxon>Bacillati</taxon>
        <taxon>Actinomycetota</taxon>
        <taxon>Actinomycetes</taxon>
        <taxon>Streptosporangiales</taxon>
        <taxon>Streptosporangiaceae</taxon>
        <taxon>Nonomuraea</taxon>
    </lineage>
</organism>
<dbReference type="RefSeq" id="WP_346157696.1">
    <property type="nucleotide sequence ID" value="NZ_BAAATE010000062.1"/>
</dbReference>
<name>A0ABP6FU62_9ACTN</name>
<keyword evidence="2" id="KW-1185">Reference proteome</keyword>
<evidence type="ECO:0000313" key="1">
    <source>
        <dbReference type="EMBL" id="GAA2700716.1"/>
    </source>
</evidence>
<gene>
    <name evidence="1" type="ORF">GCM10010412_098010</name>
</gene>
<protein>
    <submittedName>
        <fullName evidence="1">Uncharacterized protein</fullName>
    </submittedName>
</protein>
<reference evidence="2" key="1">
    <citation type="journal article" date="2019" name="Int. J. Syst. Evol. Microbiol.">
        <title>The Global Catalogue of Microorganisms (GCM) 10K type strain sequencing project: providing services to taxonomists for standard genome sequencing and annotation.</title>
        <authorList>
            <consortium name="The Broad Institute Genomics Platform"/>
            <consortium name="The Broad Institute Genome Sequencing Center for Infectious Disease"/>
            <person name="Wu L."/>
            <person name="Ma J."/>
        </authorList>
    </citation>
    <scope>NUCLEOTIDE SEQUENCE [LARGE SCALE GENOMIC DNA]</scope>
    <source>
        <strain evidence="2">JCM 6835</strain>
    </source>
</reference>
<sequence>MDDPIAETCRRDLAATRRALASLRKKVKSRPDRLSLTYLIDQFDKRAADLRRSPCSLPGPQEFECLPEIAELHASWLSLQSDLQN</sequence>